<gene>
    <name evidence="2" type="ORF">HELGO_WM29509</name>
</gene>
<organism evidence="2">
    <name type="scientific">uncultured Sulfurovum sp</name>
    <dbReference type="NCBI Taxonomy" id="269237"/>
    <lineage>
        <taxon>Bacteria</taxon>
        <taxon>Pseudomonadati</taxon>
        <taxon>Campylobacterota</taxon>
        <taxon>Epsilonproteobacteria</taxon>
        <taxon>Campylobacterales</taxon>
        <taxon>Sulfurovaceae</taxon>
        <taxon>Sulfurovum</taxon>
        <taxon>environmental samples</taxon>
    </lineage>
</organism>
<dbReference type="EMBL" id="CACVAZ010000013">
    <property type="protein sequence ID" value="CAA6803544.1"/>
    <property type="molecule type" value="Genomic_DNA"/>
</dbReference>
<sequence length="166" mass="20099">MKIELLDLEFNSDFFYVQEKSIVEKITFNNRTFYSKFKKYTMPISPSFYQKYKKNELILAVPLIEKIFVNYIVIEYQQDDWNLFYSLLKHLLKSLEIIHFQAYINVNKELFQLFIPRNKVTLDIIYKEVETIKHLLEVKSKKSYKIYPNKNLPENLNIITLPIKKV</sequence>
<accession>A0A6S6SEV6</accession>
<dbReference type="SUPFAM" id="SSF56747">
    <property type="entry name" value="Prim-pol domain"/>
    <property type="match status" value="1"/>
</dbReference>
<reference evidence="2" key="1">
    <citation type="submission" date="2020-01" db="EMBL/GenBank/DDBJ databases">
        <authorList>
            <person name="Meier V. D."/>
            <person name="Meier V D."/>
        </authorList>
    </citation>
    <scope>NUCLEOTIDE SEQUENCE</scope>
    <source>
        <strain evidence="2">HLG_WM_MAG_02</strain>
    </source>
</reference>
<feature type="domain" description="DUF1882" evidence="1">
    <location>
        <begin position="9"/>
        <end position="66"/>
    </location>
</feature>
<proteinExistence type="predicted"/>
<dbReference type="Pfam" id="PF08966">
    <property type="entry name" value="DUF1882"/>
    <property type="match status" value="1"/>
</dbReference>
<dbReference type="Gene3D" id="3.90.920.20">
    <property type="entry name" value="HP0184-like"/>
    <property type="match status" value="1"/>
</dbReference>
<dbReference type="InterPro" id="IPR044919">
    <property type="entry name" value="HP0184-like_sf"/>
</dbReference>
<dbReference type="AlphaFoldDB" id="A0A6S6SEV6"/>
<name>A0A6S6SEV6_9BACT</name>
<evidence type="ECO:0000313" key="2">
    <source>
        <dbReference type="EMBL" id="CAA6803544.1"/>
    </source>
</evidence>
<dbReference type="InterPro" id="IPR015061">
    <property type="entry name" value="DUF1882"/>
</dbReference>
<protein>
    <recommendedName>
        <fullName evidence="1">DUF1882 domain-containing protein</fullName>
    </recommendedName>
</protein>
<evidence type="ECO:0000259" key="1">
    <source>
        <dbReference type="Pfam" id="PF08966"/>
    </source>
</evidence>